<dbReference type="AlphaFoldDB" id="A0A9N9KZ13"/>
<sequence length="237" mass="25723">MKSCLFLISTLIPLSLAAALLPRDDIDFSEYRDKPQHENVTATADEFIQNGCKEVLFFFARGSMAPGNMGPPESVGPQTANGLKLAFGNDSVGVQGVPYDAWILSNLWIGGASYSGRKNMKKLIENAVRECPNSIIVAGGYSQGAAVTHHAIENLSKKAKHKVAGVVTYGDTRRDDDNGRIPGFPSKKLLILCNKGDWVCEGWILGVRKAHYDYGKRVPEAVAFLTEKIKAVQAARG</sequence>
<organism evidence="13 14">
    <name type="scientific">Hymenoscyphus fraxineus</name>
    <dbReference type="NCBI Taxonomy" id="746836"/>
    <lineage>
        <taxon>Eukaryota</taxon>
        <taxon>Fungi</taxon>
        <taxon>Dikarya</taxon>
        <taxon>Ascomycota</taxon>
        <taxon>Pezizomycotina</taxon>
        <taxon>Leotiomycetes</taxon>
        <taxon>Helotiales</taxon>
        <taxon>Helotiaceae</taxon>
        <taxon>Hymenoscyphus</taxon>
    </lineage>
</organism>
<dbReference type="PANTHER" id="PTHR48250">
    <property type="entry name" value="CUTINASE 2-RELATED"/>
    <property type="match status" value="1"/>
</dbReference>
<dbReference type="Pfam" id="PF01083">
    <property type="entry name" value="Cutinase"/>
    <property type="match status" value="1"/>
</dbReference>
<keyword evidence="8 11" id="KW-1015">Disulfide bond</keyword>
<dbReference type="InterPro" id="IPR029058">
    <property type="entry name" value="AB_hydrolase_fold"/>
</dbReference>
<comment type="catalytic activity">
    <reaction evidence="9 12">
        <text>cutin + H2O = cutin monomers.</text>
        <dbReference type="EC" id="3.1.1.74"/>
    </reaction>
</comment>
<comment type="subcellular location">
    <subcellularLocation>
        <location evidence="1 12">Secreted</location>
    </subcellularLocation>
</comment>
<dbReference type="OrthoDB" id="3225429at2759"/>
<dbReference type="Proteomes" id="UP000696280">
    <property type="component" value="Unassembled WGS sequence"/>
</dbReference>
<evidence type="ECO:0000256" key="3">
    <source>
        <dbReference type="ARBA" id="ARBA00013095"/>
    </source>
</evidence>
<reference evidence="13" key="1">
    <citation type="submission" date="2021-07" db="EMBL/GenBank/DDBJ databases">
        <authorList>
            <person name="Durling M."/>
        </authorList>
    </citation>
    <scope>NUCLEOTIDE SEQUENCE</scope>
</reference>
<comment type="caution">
    <text evidence="13">The sequence shown here is derived from an EMBL/GenBank/DDBJ whole genome shotgun (WGS) entry which is preliminary data.</text>
</comment>
<feature type="signal peptide" evidence="12">
    <location>
        <begin position="1"/>
        <end position="19"/>
    </location>
</feature>
<keyword evidence="5 12" id="KW-0964">Secreted</keyword>
<gene>
    <name evidence="13" type="ORF">HYFRA_00007199</name>
</gene>
<evidence type="ECO:0000256" key="8">
    <source>
        <dbReference type="ARBA" id="ARBA00023157"/>
    </source>
</evidence>
<comment type="function">
    <text evidence="12">Catalyzes the hydrolysis of complex carboxylic polyesters found in the cell wall of plants. Degrades cutin, a macromolecule that forms the structure of the plant cuticle.</text>
</comment>
<dbReference type="GO" id="GO:0050525">
    <property type="term" value="F:cutinase activity"/>
    <property type="evidence" value="ECO:0007669"/>
    <property type="project" value="UniProtKB-UniRule"/>
</dbReference>
<evidence type="ECO:0000256" key="5">
    <source>
        <dbReference type="ARBA" id="ARBA00022525"/>
    </source>
</evidence>
<protein>
    <recommendedName>
        <fullName evidence="3 12">Cutinase</fullName>
        <ecNumber evidence="3 12">3.1.1.74</ecNumber>
    </recommendedName>
</protein>
<keyword evidence="14" id="KW-1185">Reference proteome</keyword>
<name>A0A9N9KZ13_9HELO</name>
<evidence type="ECO:0000256" key="1">
    <source>
        <dbReference type="ARBA" id="ARBA00004613"/>
    </source>
</evidence>
<feature type="chain" id="PRO_5040529445" description="Cutinase" evidence="12">
    <location>
        <begin position="20"/>
        <end position="237"/>
    </location>
</feature>
<keyword evidence="6 12" id="KW-0732">Signal</keyword>
<dbReference type="EMBL" id="CAJVRL010000060">
    <property type="protein sequence ID" value="CAG8955183.1"/>
    <property type="molecule type" value="Genomic_DNA"/>
</dbReference>
<dbReference type="PRINTS" id="PR00129">
    <property type="entry name" value="CUTINASE"/>
</dbReference>
<evidence type="ECO:0000256" key="2">
    <source>
        <dbReference type="ARBA" id="ARBA00007534"/>
    </source>
</evidence>
<keyword evidence="4 12" id="KW-0719">Serine esterase</keyword>
<evidence type="ECO:0000256" key="7">
    <source>
        <dbReference type="ARBA" id="ARBA00022801"/>
    </source>
</evidence>
<feature type="active site" description="Nucleophile" evidence="10">
    <location>
        <position position="142"/>
    </location>
</feature>
<evidence type="ECO:0000256" key="10">
    <source>
        <dbReference type="PIRSR" id="PIRSR611150-1"/>
    </source>
</evidence>
<evidence type="ECO:0000256" key="4">
    <source>
        <dbReference type="ARBA" id="ARBA00022487"/>
    </source>
</evidence>
<evidence type="ECO:0000313" key="14">
    <source>
        <dbReference type="Proteomes" id="UP000696280"/>
    </source>
</evidence>
<feature type="disulfide bond" evidence="11">
    <location>
        <begin position="193"/>
        <end position="200"/>
    </location>
</feature>
<proteinExistence type="inferred from homology"/>
<dbReference type="PANTHER" id="PTHR48250:SF3">
    <property type="entry name" value="CUTINASE 1-RELATED"/>
    <property type="match status" value="1"/>
</dbReference>
<evidence type="ECO:0000256" key="6">
    <source>
        <dbReference type="ARBA" id="ARBA00022729"/>
    </source>
</evidence>
<accession>A0A9N9KZ13</accession>
<dbReference type="InterPro" id="IPR000675">
    <property type="entry name" value="Cutinase/axe"/>
</dbReference>
<dbReference type="EC" id="3.1.1.74" evidence="3 12"/>
<feature type="active site" description="Proton donor/acceptor" evidence="10">
    <location>
        <position position="211"/>
    </location>
</feature>
<dbReference type="InterPro" id="IPR043580">
    <property type="entry name" value="CUTINASE_1"/>
</dbReference>
<evidence type="ECO:0000256" key="9">
    <source>
        <dbReference type="ARBA" id="ARBA00034045"/>
    </source>
</evidence>
<evidence type="ECO:0000256" key="12">
    <source>
        <dbReference type="RuleBase" id="RU361263"/>
    </source>
</evidence>
<comment type="similarity">
    <text evidence="2 12">Belongs to the cutinase family.</text>
</comment>
<dbReference type="InterPro" id="IPR011150">
    <property type="entry name" value="Cutinase_monf"/>
</dbReference>
<keyword evidence="7 12" id="KW-0378">Hydrolase</keyword>
<dbReference type="SUPFAM" id="SSF53474">
    <property type="entry name" value="alpha/beta-Hydrolases"/>
    <property type="match status" value="1"/>
</dbReference>
<dbReference type="GO" id="GO:0016052">
    <property type="term" value="P:carbohydrate catabolic process"/>
    <property type="evidence" value="ECO:0007669"/>
    <property type="project" value="TreeGrafter"/>
</dbReference>
<feature type="active site" evidence="10">
    <location>
        <position position="197"/>
    </location>
</feature>
<dbReference type="PROSITE" id="PS00155">
    <property type="entry name" value="CUTINASE_1"/>
    <property type="match status" value="1"/>
</dbReference>
<evidence type="ECO:0000313" key="13">
    <source>
        <dbReference type="EMBL" id="CAG8955183.1"/>
    </source>
</evidence>
<feature type="disulfide bond" evidence="11">
    <location>
        <begin position="52"/>
        <end position="131"/>
    </location>
</feature>
<evidence type="ECO:0000256" key="11">
    <source>
        <dbReference type="PIRSR" id="PIRSR611150-2"/>
    </source>
</evidence>
<dbReference type="Gene3D" id="3.40.50.1820">
    <property type="entry name" value="alpha/beta hydrolase"/>
    <property type="match status" value="1"/>
</dbReference>
<dbReference type="SMART" id="SM01110">
    <property type="entry name" value="Cutinase"/>
    <property type="match status" value="1"/>
</dbReference>
<dbReference type="GO" id="GO:0005576">
    <property type="term" value="C:extracellular region"/>
    <property type="evidence" value="ECO:0007669"/>
    <property type="project" value="UniProtKB-SubCell"/>
</dbReference>